<keyword evidence="2" id="KW-1185">Reference proteome</keyword>
<proteinExistence type="predicted"/>
<reference evidence="1 2" key="1">
    <citation type="submission" date="2023-10" db="EMBL/GenBank/DDBJ databases">
        <authorList>
            <person name="Botero Cardona J."/>
        </authorList>
    </citation>
    <scope>NUCLEOTIDE SEQUENCE [LARGE SCALE GENOMIC DNA]</scope>
    <source>
        <strain evidence="1 2">R-82641</strain>
    </source>
</reference>
<accession>A0ABM9MQ21</accession>
<name>A0ABM9MQ21_9LACO</name>
<gene>
    <name evidence="1" type="ORF">R82641_BJNNKPBH_00346</name>
</gene>
<dbReference type="EMBL" id="CAUZLY010000002">
    <property type="protein sequence ID" value="CAK1231960.1"/>
    <property type="molecule type" value="Genomic_DNA"/>
</dbReference>
<sequence>MPTFANILSVATLQIVCNKVTKRSQGYISYKR</sequence>
<evidence type="ECO:0000313" key="1">
    <source>
        <dbReference type="EMBL" id="CAK1231960.1"/>
    </source>
</evidence>
<evidence type="ECO:0000313" key="2">
    <source>
        <dbReference type="Proteomes" id="UP001314200"/>
    </source>
</evidence>
<protein>
    <submittedName>
        <fullName evidence="1">Uncharacterized protein</fullName>
    </submittedName>
</protein>
<organism evidence="1 2">
    <name type="scientific">Fructobacillus cardui</name>
    <dbReference type="NCBI Taxonomy" id="2893170"/>
    <lineage>
        <taxon>Bacteria</taxon>
        <taxon>Bacillati</taxon>
        <taxon>Bacillota</taxon>
        <taxon>Bacilli</taxon>
        <taxon>Lactobacillales</taxon>
        <taxon>Lactobacillaceae</taxon>
        <taxon>Fructobacillus</taxon>
    </lineage>
</organism>
<comment type="caution">
    <text evidence="1">The sequence shown here is derived from an EMBL/GenBank/DDBJ whole genome shotgun (WGS) entry which is preliminary data.</text>
</comment>
<dbReference type="Proteomes" id="UP001314200">
    <property type="component" value="Unassembled WGS sequence"/>
</dbReference>